<evidence type="ECO:0000313" key="2">
    <source>
        <dbReference type="Proteomes" id="UP000011096"/>
    </source>
</evidence>
<comment type="caution">
    <text evidence="1">The sequence shown here is derived from an EMBL/GenBank/DDBJ whole genome shotgun (WGS) entry which is preliminary data.</text>
</comment>
<dbReference type="EMBL" id="ANPB02000010">
    <property type="protein sequence ID" value="KAF4474921.1"/>
    <property type="molecule type" value="Genomic_DNA"/>
</dbReference>
<name>A0A7J6IG21_COLFN</name>
<organism evidence="1 2">
    <name type="scientific">Colletotrichum fructicola (strain Nara gc5)</name>
    <name type="common">Anthracnose fungus</name>
    <name type="synonym">Colletotrichum gloeosporioides (strain Nara gc5)</name>
    <dbReference type="NCBI Taxonomy" id="1213859"/>
    <lineage>
        <taxon>Eukaryota</taxon>
        <taxon>Fungi</taxon>
        <taxon>Dikarya</taxon>
        <taxon>Ascomycota</taxon>
        <taxon>Pezizomycotina</taxon>
        <taxon>Sordariomycetes</taxon>
        <taxon>Hypocreomycetidae</taxon>
        <taxon>Glomerellales</taxon>
        <taxon>Glomerellaceae</taxon>
        <taxon>Colletotrichum</taxon>
        <taxon>Colletotrichum gloeosporioides species complex</taxon>
    </lineage>
</organism>
<evidence type="ECO:0000313" key="1">
    <source>
        <dbReference type="EMBL" id="KAF4474921.1"/>
    </source>
</evidence>
<sequence length="193" mass="22382">MCHTNNEKKVCNSSVEHLLVPGTRITFGPGCVRTMWQHVIRSRLCPHRSQFKRWDDIAPKLYAVRPDGSPCSSNWDLMVRPKIQAAMNRYASEAVKKGLVREEDGERVWENWTKGFLSDEWDGSTFTEDYARSLLQKMSDAEDAERRSYRRRPVGVRPRSYPAQGMLYKYFLGGDRPSPAIEARVLEVQRPYL</sequence>
<gene>
    <name evidence="1" type="ORF">CGGC5_v016003</name>
</gene>
<dbReference type="Proteomes" id="UP000011096">
    <property type="component" value="Unassembled WGS sequence"/>
</dbReference>
<reference evidence="1 2" key="2">
    <citation type="submission" date="2020-04" db="EMBL/GenBank/DDBJ databases">
        <title>Genome sequencing and assembly of multiple isolates from the Colletotrichum gloeosporioides species complex.</title>
        <authorList>
            <person name="Gan P."/>
            <person name="Shirasu K."/>
        </authorList>
    </citation>
    <scope>NUCLEOTIDE SEQUENCE [LARGE SCALE GENOMIC DNA]</scope>
    <source>
        <strain evidence="1 2">Nara gc5</strain>
    </source>
</reference>
<dbReference type="InParanoid" id="A0A7J6IG21"/>
<dbReference type="AlphaFoldDB" id="A0A7J6IG21"/>
<dbReference type="RefSeq" id="XP_031875480.1">
    <property type="nucleotide sequence ID" value="XM_032028217.1"/>
</dbReference>
<reference evidence="1 2" key="1">
    <citation type="submission" date="2012-08" db="EMBL/GenBank/DDBJ databases">
        <authorList>
            <person name="Gan P.H.P."/>
            <person name="Ikeda K."/>
            <person name="Irieda H."/>
            <person name="Narusaka M."/>
            <person name="O'Connell R.J."/>
            <person name="Narusaka Y."/>
            <person name="Takano Y."/>
            <person name="Kubo Y."/>
            <person name="Shirasu K."/>
        </authorList>
    </citation>
    <scope>NUCLEOTIDE SEQUENCE [LARGE SCALE GENOMIC DNA]</scope>
    <source>
        <strain evidence="1 2">Nara gc5</strain>
    </source>
</reference>
<keyword evidence="2" id="KW-1185">Reference proteome</keyword>
<proteinExistence type="predicted"/>
<dbReference type="OrthoDB" id="4830522at2759"/>
<dbReference type="GeneID" id="43612320"/>
<protein>
    <submittedName>
        <fullName evidence="1">Uncharacterized protein</fullName>
    </submittedName>
</protein>
<accession>A0A7J6IG21</accession>